<dbReference type="Proteomes" id="UP000828390">
    <property type="component" value="Unassembled WGS sequence"/>
</dbReference>
<evidence type="ECO:0000313" key="1">
    <source>
        <dbReference type="EMBL" id="KAH3689500.1"/>
    </source>
</evidence>
<sequence length="83" mass="9500">MFLFNKLYRNVYCAVCDFAIRDPPERFTSMPFLCKQGHHIVRPQAQSILLFVLNNKNHLSETEPNETDDACTPDSVLVAEIVS</sequence>
<dbReference type="EMBL" id="JAIWYP010000115">
    <property type="protein sequence ID" value="KAH3689500.1"/>
    <property type="molecule type" value="Genomic_DNA"/>
</dbReference>
<gene>
    <name evidence="1" type="ORF">DPMN_191516</name>
</gene>
<keyword evidence="2" id="KW-1185">Reference proteome</keyword>
<accession>A0A9D4BCA3</accession>
<proteinExistence type="predicted"/>
<protein>
    <submittedName>
        <fullName evidence="1">Uncharacterized protein</fullName>
    </submittedName>
</protein>
<name>A0A9D4BCA3_DREPO</name>
<reference evidence="1" key="2">
    <citation type="submission" date="2020-11" db="EMBL/GenBank/DDBJ databases">
        <authorList>
            <person name="McCartney M.A."/>
            <person name="Auch B."/>
            <person name="Kono T."/>
            <person name="Mallez S."/>
            <person name="Becker A."/>
            <person name="Gohl D.M."/>
            <person name="Silverstein K.A.T."/>
            <person name="Koren S."/>
            <person name="Bechman K.B."/>
            <person name="Herman A."/>
            <person name="Abrahante J.E."/>
            <person name="Garbe J."/>
        </authorList>
    </citation>
    <scope>NUCLEOTIDE SEQUENCE</scope>
    <source>
        <strain evidence="1">Duluth1</strain>
        <tissue evidence="1">Whole animal</tissue>
    </source>
</reference>
<organism evidence="1 2">
    <name type="scientific">Dreissena polymorpha</name>
    <name type="common">Zebra mussel</name>
    <name type="synonym">Mytilus polymorpha</name>
    <dbReference type="NCBI Taxonomy" id="45954"/>
    <lineage>
        <taxon>Eukaryota</taxon>
        <taxon>Metazoa</taxon>
        <taxon>Spiralia</taxon>
        <taxon>Lophotrochozoa</taxon>
        <taxon>Mollusca</taxon>
        <taxon>Bivalvia</taxon>
        <taxon>Autobranchia</taxon>
        <taxon>Heteroconchia</taxon>
        <taxon>Euheterodonta</taxon>
        <taxon>Imparidentia</taxon>
        <taxon>Neoheterodontei</taxon>
        <taxon>Myida</taxon>
        <taxon>Dreissenoidea</taxon>
        <taxon>Dreissenidae</taxon>
        <taxon>Dreissena</taxon>
    </lineage>
</organism>
<comment type="caution">
    <text evidence="1">The sequence shown here is derived from an EMBL/GenBank/DDBJ whole genome shotgun (WGS) entry which is preliminary data.</text>
</comment>
<reference evidence="1" key="1">
    <citation type="journal article" date="2019" name="bioRxiv">
        <title>The Genome of the Zebra Mussel, Dreissena polymorpha: A Resource for Invasive Species Research.</title>
        <authorList>
            <person name="McCartney M.A."/>
            <person name="Auch B."/>
            <person name="Kono T."/>
            <person name="Mallez S."/>
            <person name="Zhang Y."/>
            <person name="Obille A."/>
            <person name="Becker A."/>
            <person name="Abrahante J.E."/>
            <person name="Garbe J."/>
            <person name="Badalamenti J.P."/>
            <person name="Herman A."/>
            <person name="Mangelson H."/>
            <person name="Liachko I."/>
            <person name="Sullivan S."/>
            <person name="Sone E.D."/>
            <person name="Koren S."/>
            <person name="Silverstein K.A.T."/>
            <person name="Beckman K.B."/>
            <person name="Gohl D.M."/>
        </authorList>
    </citation>
    <scope>NUCLEOTIDE SEQUENCE</scope>
    <source>
        <strain evidence="1">Duluth1</strain>
        <tissue evidence="1">Whole animal</tissue>
    </source>
</reference>
<dbReference type="AlphaFoldDB" id="A0A9D4BCA3"/>
<evidence type="ECO:0000313" key="2">
    <source>
        <dbReference type="Proteomes" id="UP000828390"/>
    </source>
</evidence>